<evidence type="ECO:0000313" key="8">
    <source>
        <dbReference type="Proteomes" id="UP000326944"/>
    </source>
</evidence>
<dbReference type="PANTHER" id="PTHR21392">
    <property type="entry name" value="TRNA-URIDINE AMINOCARBOXYPROPYLTRANSFERASE 2"/>
    <property type="match status" value="1"/>
</dbReference>
<dbReference type="OrthoDB" id="268835at2"/>
<dbReference type="GO" id="GO:0016432">
    <property type="term" value="F:tRNA-uridine aminocarboxypropyltransferase activity"/>
    <property type="evidence" value="ECO:0007669"/>
    <property type="project" value="UniProtKB-EC"/>
</dbReference>
<accession>A0A5P8P1F3</accession>
<evidence type="ECO:0000313" key="7">
    <source>
        <dbReference type="EMBL" id="QFR49441.1"/>
    </source>
</evidence>
<gene>
    <name evidence="7" type="ORF">FJR48_06750</name>
</gene>
<proteinExistence type="inferred from homology"/>
<comment type="similarity">
    <text evidence="5">Belongs to the TDD superfamily. DTWD2 family.</text>
</comment>
<dbReference type="Pfam" id="PF03942">
    <property type="entry name" value="DTW"/>
    <property type="match status" value="1"/>
</dbReference>
<reference evidence="7 8" key="1">
    <citation type="submission" date="2019-09" db="EMBL/GenBank/DDBJ databases">
        <title>Sulfurimonas gotlandica sp. nov., a chemoautotrophic and psychrotolerant epsilonproteobacterium isolated from a pelagic redoxcline, and an emended description of the genus Sulfurimonas.</title>
        <authorList>
            <person name="Wang S."/>
            <person name="Jiang L."/>
            <person name="Shao S."/>
        </authorList>
    </citation>
    <scope>NUCLEOTIDE SEQUENCE [LARGE SCALE GENOMIC DNA]</scope>
    <source>
        <strain evidence="7 8">GYSZ_1</strain>
    </source>
</reference>
<keyword evidence="3" id="KW-0949">S-adenosyl-L-methionine</keyword>
<dbReference type="PANTHER" id="PTHR21392:SF0">
    <property type="entry name" value="TRNA-URIDINE AMINOCARBOXYPROPYLTRANSFERASE 2"/>
    <property type="match status" value="1"/>
</dbReference>
<keyword evidence="4" id="KW-0819">tRNA processing</keyword>
<evidence type="ECO:0000259" key="6">
    <source>
        <dbReference type="SMART" id="SM01144"/>
    </source>
</evidence>
<evidence type="ECO:0000256" key="4">
    <source>
        <dbReference type="ARBA" id="ARBA00022694"/>
    </source>
</evidence>
<dbReference type="Proteomes" id="UP000326944">
    <property type="component" value="Chromosome"/>
</dbReference>
<dbReference type="EMBL" id="CP043617">
    <property type="protein sequence ID" value="QFR49441.1"/>
    <property type="molecule type" value="Genomic_DNA"/>
</dbReference>
<feature type="domain" description="DTW" evidence="6">
    <location>
        <begin position="6"/>
        <end position="203"/>
    </location>
</feature>
<evidence type="ECO:0000256" key="5">
    <source>
        <dbReference type="ARBA" id="ARBA00034489"/>
    </source>
</evidence>
<evidence type="ECO:0000256" key="3">
    <source>
        <dbReference type="ARBA" id="ARBA00022691"/>
    </source>
</evidence>
<keyword evidence="8" id="KW-1185">Reference proteome</keyword>
<dbReference type="SMART" id="SM01144">
    <property type="entry name" value="DTW"/>
    <property type="match status" value="1"/>
</dbReference>
<evidence type="ECO:0000256" key="2">
    <source>
        <dbReference type="ARBA" id="ARBA00022679"/>
    </source>
</evidence>
<organism evidence="7 8">
    <name type="scientific">Sulfurimonas lithotrophica</name>
    <dbReference type="NCBI Taxonomy" id="2590022"/>
    <lineage>
        <taxon>Bacteria</taxon>
        <taxon>Pseudomonadati</taxon>
        <taxon>Campylobacterota</taxon>
        <taxon>Epsilonproteobacteria</taxon>
        <taxon>Campylobacterales</taxon>
        <taxon>Sulfurimonadaceae</taxon>
        <taxon>Sulfurimonas</taxon>
    </lineage>
</organism>
<dbReference type="InterPro" id="IPR005636">
    <property type="entry name" value="DTW"/>
</dbReference>
<name>A0A5P8P1F3_9BACT</name>
<sequence length="220" mass="25794">MTIYGDREKCYKCYRPKSSCMCGYIQAFDTNTKFVILMHPKEFKKVKNNTGFFTHLTLQNSELFIGIDFNKHKRINEIINKYESFILYPSVDAIDISVNNPLVESKKDMAIFIIDATWSCAKQIFEKSKNLKDLGHLSFTTNKTSQYQIKVQPESNYLSTIESTHHVIELLNGWGVEKIDNKYLDNFLNPFFEMIKYQQELIKNPLSNSVRYKPKSRNLK</sequence>
<dbReference type="InterPro" id="IPR039262">
    <property type="entry name" value="DTWD2/TAPT"/>
</dbReference>
<protein>
    <recommendedName>
        <fullName evidence="1">tRNA-uridine aminocarboxypropyltransferase</fullName>
        <ecNumber evidence="1">2.5.1.25</ecNumber>
    </recommendedName>
</protein>
<dbReference type="EC" id="2.5.1.25" evidence="1"/>
<dbReference type="AlphaFoldDB" id="A0A5P8P1F3"/>
<dbReference type="KEGG" id="sulg:FJR48_06750"/>
<evidence type="ECO:0000256" key="1">
    <source>
        <dbReference type="ARBA" id="ARBA00012386"/>
    </source>
</evidence>
<dbReference type="RefSeq" id="WP_152307384.1">
    <property type="nucleotide sequence ID" value="NZ_CP043617.1"/>
</dbReference>
<dbReference type="GO" id="GO:0008033">
    <property type="term" value="P:tRNA processing"/>
    <property type="evidence" value="ECO:0007669"/>
    <property type="project" value="UniProtKB-KW"/>
</dbReference>
<keyword evidence="2" id="KW-0808">Transferase</keyword>